<dbReference type="EMBL" id="GL377814">
    <property type="protein sequence ID" value="EFJ04545.1"/>
    <property type="molecule type" value="Genomic_DNA"/>
</dbReference>
<dbReference type="KEGG" id="smo:SELMODRAFT_432315"/>
<dbReference type="Proteomes" id="UP000001514">
    <property type="component" value="Unassembled WGS sequence"/>
</dbReference>
<dbReference type="STRING" id="88036.D8TFM2"/>
<dbReference type="AlphaFoldDB" id="D8TFM2"/>
<evidence type="ECO:0000313" key="3">
    <source>
        <dbReference type="Proteomes" id="UP000001514"/>
    </source>
</evidence>
<proteinExistence type="predicted"/>
<dbReference type="Gramene" id="EFJ04545">
    <property type="protein sequence ID" value="EFJ04545"/>
    <property type="gene ID" value="SELMODRAFT_432315"/>
</dbReference>
<dbReference type="PANTHER" id="PTHR36891">
    <property type="entry name" value="OS01G0127400 PROTEIN"/>
    <property type="match status" value="1"/>
</dbReference>
<dbReference type="PANTHER" id="PTHR36891:SF1">
    <property type="entry name" value="OS01G0127400 PROTEIN"/>
    <property type="match status" value="1"/>
</dbReference>
<reference evidence="2 3" key="1">
    <citation type="journal article" date="2011" name="Science">
        <title>The Selaginella genome identifies genetic changes associated with the evolution of vascular plants.</title>
        <authorList>
            <person name="Banks J.A."/>
            <person name="Nishiyama T."/>
            <person name="Hasebe M."/>
            <person name="Bowman J.L."/>
            <person name="Gribskov M."/>
            <person name="dePamphilis C."/>
            <person name="Albert V.A."/>
            <person name="Aono N."/>
            <person name="Aoyama T."/>
            <person name="Ambrose B.A."/>
            <person name="Ashton N.W."/>
            <person name="Axtell M.J."/>
            <person name="Barker E."/>
            <person name="Barker M.S."/>
            <person name="Bennetzen J.L."/>
            <person name="Bonawitz N.D."/>
            <person name="Chapple C."/>
            <person name="Cheng C."/>
            <person name="Correa L.G."/>
            <person name="Dacre M."/>
            <person name="DeBarry J."/>
            <person name="Dreyer I."/>
            <person name="Elias M."/>
            <person name="Engstrom E.M."/>
            <person name="Estelle M."/>
            <person name="Feng L."/>
            <person name="Finet C."/>
            <person name="Floyd S.K."/>
            <person name="Frommer W.B."/>
            <person name="Fujita T."/>
            <person name="Gramzow L."/>
            <person name="Gutensohn M."/>
            <person name="Harholt J."/>
            <person name="Hattori M."/>
            <person name="Heyl A."/>
            <person name="Hirai T."/>
            <person name="Hiwatashi Y."/>
            <person name="Ishikawa M."/>
            <person name="Iwata M."/>
            <person name="Karol K.G."/>
            <person name="Koehler B."/>
            <person name="Kolukisaoglu U."/>
            <person name="Kubo M."/>
            <person name="Kurata T."/>
            <person name="Lalonde S."/>
            <person name="Li K."/>
            <person name="Li Y."/>
            <person name="Litt A."/>
            <person name="Lyons E."/>
            <person name="Manning G."/>
            <person name="Maruyama T."/>
            <person name="Michael T.P."/>
            <person name="Mikami K."/>
            <person name="Miyazaki S."/>
            <person name="Morinaga S."/>
            <person name="Murata T."/>
            <person name="Mueller-Roeber B."/>
            <person name="Nelson D.R."/>
            <person name="Obara M."/>
            <person name="Oguri Y."/>
            <person name="Olmstead R.G."/>
            <person name="Onodera N."/>
            <person name="Petersen B.L."/>
            <person name="Pils B."/>
            <person name="Prigge M."/>
            <person name="Rensing S.A."/>
            <person name="Riano-Pachon D.M."/>
            <person name="Roberts A.W."/>
            <person name="Sato Y."/>
            <person name="Scheller H.V."/>
            <person name="Schulz B."/>
            <person name="Schulz C."/>
            <person name="Shakirov E.V."/>
            <person name="Shibagaki N."/>
            <person name="Shinohara N."/>
            <person name="Shippen D.E."/>
            <person name="Soerensen I."/>
            <person name="Sotooka R."/>
            <person name="Sugimoto N."/>
            <person name="Sugita M."/>
            <person name="Sumikawa N."/>
            <person name="Tanurdzic M."/>
            <person name="Theissen G."/>
            <person name="Ulvskov P."/>
            <person name="Wakazuki S."/>
            <person name="Weng J.K."/>
            <person name="Willats W.W."/>
            <person name="Wipf D."/>
            <person name="Wolf P.G."/>
            <person name="Yang L."/>
            <person name="Zimmer A.D."/>
            <person name="Zhu Q."/>
            <person name="Mitros T."/>
            <person name="Hellsten U."/>
            <person name="Loque D."/>
            <person name="Otillar R."/>
            <person name="Salamov A."/>
            <person name="Schmutz J."/>
            <person name="Shapiro H."/>
            <person name="Lindquist E."/>
            <person name="Lucas S."/>
            <person name="Rokhsar D."/>
            <person name="Grigoriev I.V."/>
        </authorList>
    </citation>
    <scope>NUCLEOTIDE SEQUENCE [LARGE SCALE GENOMIC DNA]</scope>
</reference>
<dbReference type="eggNOG" id="ENOG502QUTI">
    <property type="taxonomic scope" value="Eukaryota"/>
</dbReference>
<sequence length="465" mass="49553">MLLCGLLPAPRGFWAPGLASRRQKRTAAATAFFAPAFASRPYTAVLIVPTGTGACIGGYAGDALPVARALASIVDCLITHPNVLNGAMLYWPMSNALYVEGYALDRFAAGAWGLSPVHRNKVGLVLDAGIEQDLRLRHLQKLVRDAAIDAVAVVARFPDDDVEVLKDYRQGQGVDALAGVEAVISKMVVSEFHIPCAHAPALAPLPFDSSVSPRSAAEEIGYTFLPSVLAGLSKAPQYVSRDSDHRPHRIWAEDVDAVLVPVNACGGDGVRAFSKKARQKPLIIAVEENVTVLNDTPEKLQIEAVRAANYWEALGVVAAHKAGVNPMALRRDGVLHNREVKLRQTRDKELYTQLLCTNLETYPKDFFDLAEMVMSAFAGQGVGFGIGIGCGFGIGWGFGGVSIPTMGLGIGGGCGVGIGLGWGFGAAALGSQYFNAKNEFDPATTYPQDKSDKHKQKPLTQSKSQ</sequence>
<dbReference type="Pfam" id="PF11805">
    <property type="entry name" value="DUF3326"/>
    <property type="match status" value="1"/>
</dbReference>
<evidence type="ECO:0000313" key="2">
    <source>
        <dbReference type="EMBL" id="EFJ04545.1"/>
    </source>
</evidence>
<keyword evidence="3" id="KW-1185">Reference proteome</keyword>
<evidence type="ECO:0000256" key="1">
    <source>
        <dbReference type="SAM" id="MobiDB-lite"/>
    </source>
</evidence>
<dbReference type="InterPro" id="IPR021763">
    <property type="entry name" value="DUF3326"/>
</dbReference>
<dbReference type="HOGENOM" id="CLU_035655_1_0_1"/>
<protein>
    <submittedName>
        <fullName evidence="2">Uncharacterized protein</fullName>
    </submittedName>
</protein>
<dbReference type="InParanoid" id="D8TFM2"/>
<accession>D8TFM2</accession>
<name>D8TFM2_SELML</name>
<gene>
    <name evidence="2" type="ORF">SELMODRAFT_432315</name>
</gene>
<feature type="region of interest" description="Disordered" evidence="1">
    <location>
        <begin position="444"/>
        <end position="465"/>
    </location>
</feature>
<organism evidence="3">
    <name type="scientific">Selaginella moellendorffii</name>
    <name type="common">Spikemoss</name>
    <dbReference type="NCBI Taxonomy" id="88036"/>
    <lineage>
        <taxon>Eukaryota</taxon>
        <taxon>Viridiplantae</taxon>
        <taxon>Streptophyta</taxon>
        <taxon>Embryophyta</taxon>
        <taxon>Tracheophyta</taxon>
        <taxon>Lycopodiopsida</taxon>
        <taxon>Selaginellales</taxon>
        <taxon>Selaginellaceae</taxon>
        <taxon>Selaginella</taxon>
    </lineage>
</organism>